<evidence type="ECO:0000313" key="3">
    <source>
        <dbReference type="RefSeq" id="XP_024935547.1"/>
    </source>
</evidence>
<name>A0AAJ7R729_CEPCN</name>
<gene>
    <name evidence="3" type="primary">LOC112493635</name>
</gene>
<feature type="chain" id="PRO_5042613410" evidence="1">
    <location>
        <begin position="25"/>
        <end position="224"/>
    </location>
</feature>
<dbReference type="AlphaFoldDB" id="A0AAJ7R729"/>
<dbReference type="KEGG" id="ccin:112493635"/>
<sequence>MLGTLKIFTLLVMVYIEFFKITSANRTQRYLVHPPPGQFAPTKVQLILGLGLPMEVDVSTIIGYVMKFNYKLPYNASYFTNPYVRYDRSTGSNIMAGKIDVEKKNSKSKDDSRSQGYENYQGYSSRWEVYKLVESFLESFNSGKSCLLRVVCQIAENPLDTRHSLLGQMLQVLLTPTSTREVYADITNQEYKWAEEAGREYPGQCRQMFPECSADILDYLTEIH</sequence>
<protein>
    <submittedName>
        <fullName evidence="3">Uncharacterized protein LOC112493635</fullName>
    </submittedName>
</protein>
<accession>A0AAJ7R729</accession>
<dbReference type="Proteomes" id="UP000694920">
    <property type="component" value="Unplaced"/>
</dbReference>
<keyword evidence="1" id="KW-0732">Signal</keyword>
<dbReference type="GeneID" id="112493635"/>
<dbReference type="Pfam" id="PF07841">
    <property type="entry name" value="DM4_12"/>
    <property type="match status" value="1"/>
</dbReference>
<organism evidence="2 3">
    <name type="scientific">Cephus cinctus</name>
    <name type="common">Wheat stem sawfly</name>
    <dbReference type="NCBI Taxonomy" id="211228"/>
    <lineage>
        <taxon>Eukaryota</taxon>
        <taxon>Metazoa</taxon>
        <taxon>Ecdysozoa</taxon>
        <taxon>Arthropoda</taxon>
        <taxon>Hexapoda</taxon>
        <taxon>Insecta</taxon>
        <taxon>Pterygota</taxon>
        <taxon>Neoptera</taxon>
        <taxon>Endopterygota</taxon>
        <taxon>Hymenoptera</taxon>
        <taxon>Cephoidea</taxon>
        <taxon>Cephidae</taxon>
        <taxon>Cephus</taxon>
    </lineage>
</organism>
<dbReference type="SMART" id="SM00718">
    <property type="entry name" value="DM4_12"/>
    <property type="match status" value="1"/>
</dbReference>
<dbReference type="InterPro" id="IPR006631">
    <property type="entry name" value="DM4_12"/>
</dbReference>
<reference evidence="3" key="1">
    <citation type="submission" date="2025-08" db="UniProtKB">
        <authorList>
            <consortium name="RefSeq"/>
        </authorList>
    </citation>
    <scope>IDENTIFICATION</scope>
</reference>
<dbReference type="RefSeq" id="XP_024935547.1">
    <property type="nucleotide sequence ID" value="XM_025079779.1"/>
</dbReference>
<feature type="signal peptide" evidence="1">
    <location>
        <begin position="1"/>
        <end position="24"/>
    </location>
</feature>
<dbReference type="PANTHER" id="PTHR21398:SF21">
    <property type="entry name" value="AGAP004005-PA"/>
    <property type="match status" value="1"/>
</dbReference>
<proteinExistence type="predicted"/>
<dbReference type="PANTHER" id="PTHR21398">
    <property type="entry name" value="AGAP007094-PA"/>
    <property type="match status" value="1"/>
</dbReference>
<keyword evidence="2" id="KW-1185">Reference proteome</keyword>
<evidence type="ECO:0000313" key="2">
    <source>
        <dbReference type="Proteomes" id="UP000694920"/>
    </source>
</evidence>
<evidence type="ECO:0000256" key="1">
    <source>
        <dbReference type="SAM" id="SignalP"/>
    </source>
</evidence>